<protein>
    <submittedName>
        <fullName evidence="4">Glycosyltransferase</fullName>
        <ecNumber evidence="4">2.4.-.-</ecNumber>
    </submittedName>
</protein>
<accession>A0A9E9LFK0</accession>
<dbReference type="InterPro" id="IPR001173">
    <property type="entry name" value="Glyco_trans_2-like"/>
</dbReference>
<feature type="domain" description="Glycosyltransferase 2-like" evidence="3">
    <location>
        <begin position="7"/>
        <end position="131"/>
    </location>
</feature>
<keyword evidence="2 4" id="KW-0808">Transferase</keyword>
<sequence length="314" mass="35609">MSRPLLSVIVPVYRVETYLPKCLDSLVGQTYADLEIILVDDGSPDRSGAICDEYAARDSRIVVIHQENRGLSGARNAGLDRATGEFVAFVDSDDYLEMSMYENLMVAAMERNADIVIGDFYMILESGISRRYIRVPDDGSLEKVREMILADRIPSYVWNKVYRKALFDGVRYERIRGFEDLQITPRLFQRAHKVAFVPEAGYYYNCLNMNALTAVFNHRPELNVETKYGMFAAWKEHERVARELGLDVAGFAETRAIKSAISALVADRAHSVLEPEQKRQLTGYLEGKASGGNRWKTPYAEMVRPVQYDPVPTV</sequence>
<keyword evidence="1 4" id="KW-0328">Glycosyltransferase</keyword>
<dbReference type="Proteomes" id="UP001164819">
    <property type="component" value="Chromosome"/>
</dbReference>
<name>A0A9E9LFK0_9BURK</name>
<dbReference type="GO" id="GO:0016758">
    <property type="term" value="F:hexosyltransferase activity"/>
    <property type="evidence" value="ECO:0007669"/>
    <property type="project" value="UniProtKB-ARBA"/>
</dbReference>
<dbReference type="RefSeq" id="WP_269316385.1">
    <property type="nucleotide sequence ID" value="NZ_CP098251.1"/>
</dbReference>
<evidence type="ECO:0000313" key="4">
    <source>
        <dbReference type="EMBL" id="WAV92127.1"/>
    </source>
</evidence>
<dbReference type="SUPFAM" id="SSF53448">
    <property type="entry name" value="Nucleotide-diphospho-sugar transferases"/>
    <property type="match status" value="1"/>
</dbReference>
<dbReference type="InterPro" id="IPR029044">
    <property type="entry name" value="Nucleotide-diphossugar_trans"/>
</dbReference>
<dbReference type="EC" id="2.4.-.-" evidence="4"/>
<dbReference type="Pfam" id="PF00535">
    <property type="entry name" value="Glycos_transf_2"/>
    <property type="match status" value="1"/>
</dbReference>
<dbReference type="PANTHER" id="PTHR22916:SF51">
    <property type="entry name" value="GLYCOSYLTRANSFERASE EPSH-RELATED"/>
    <property type="match status" value="1"/>
</dbReference>
<organism evidence="4">
    <name type="scientific">Oxalobacter aliiformigenes</name>
    <dbReference type="NCBI Taxonomy" id="2946593"/>
    <lineage>
        <taxon>Bacteria</taxon>
        <taxon>Pseudomonadati</taxon>
        <taxon>Pseudomonadota</taxon>
        <taxon>Betaproteobacteria</taxon>
        <taxon>Burkholderiales</taxon>
        <taxon>Oxalobacteraceae</taxon>
        <taxon>Oxalobacter</taxon>
    </lineage>
</organism>
<evidence type="ECO:0000256" key="2">
    <source>
        <dbReference type="ARBA" id="ARBA00022679"/>
    </source>
</evidence>
<dbReference type="Gene3D" id="3.90.550.10">
    <property type="entry name" value="Spore Coat Polysaccharide Biosynthesis Protein SpsA, Chain A"/>
    <property type="match status" value="1"/>
</dbReference>
<dbReference type="EMBL" id="CP098251">
    <property type="protein sequence ID" value="WAV92127.1"/>
    <property type="molecule type" value="Genomic_DNA"/>
</dbReference>
<gene>
    <name evidence="4" type="ORF">NB646_05265</name>
</gene>
<dbReference type="PANTHER" id="PTHR22916">
    <property type="entry name" value="GLYCOSYLTRANSFERASE"/>
    <property type="match status" value="1"/>
</dbReference>
<evidence type="ECO:0000256" key="1">
    <source>
        <dbReference type="ARBA" id="ARBA00022676"/>
    </source>
</evidence>
<proteinExistence type="predicted"/>
<dbReference type="AlphaFoldDB" id="A0A9E9LFK0"/>
<evidence type="ECO:0000259" key="3">
    <source>
        <dbReference type="Pfam" id="PF00535"/>
    </source>
</evidence>
<dbReference type="CDD" id="cd00761">
    <property type="entry name" value="Glyco_tranf_GTA_type"/>
    <property type="match status" value="1"/>
</dbReference>
<reference evidence="4" key="1">
    <citation type="journal article" date="2022" name="Front. Microbiol.">
        <title>New perspectives on an old grouping: The genomic and phenotypic variability of Oxalobacter formigenes and the implications for calcium oxalate stone prevention.</title>
        <authorList>
            <person name="Chmiel J.A."/>
            <person name="Carr C."/>
            <person name="Stuivenberg G.A."/>
            <person name="Venema R."/>
            <person name="Chanyi R.M."/>
            <person name="Al K.F."/>
            <person name="Giguere D."/>
            <person name="Say H."/>
            <person name="Akouris P.P."/>
            <person name="Dominguez Romero S.A."/>
            <person name="Kwong A."/>
            <person name="Tai V."/>
            <person name="Koval S.F."/>
            <person name="Razvi H."/>
            <person name="Bjazevic J."/>
            <person name="Burton J.P."/>
        </authorList>
    </citation>
    <scope>NUCLEOTIDE SEQUENCE</scope>
    <source>
        <strain evidence="4">OxK</strain>
    </source>
</reference>